<evidence type="ECO:0000313" key="8">
    <source>
        <dbReference type="EMBL" id="KAJ4461940.1"/>
    </source>
</evidence>
<dbReference type="PANTHER" id="PTHR10131:SF94">
    <property type="entry name" value="TNF RECEPTOR-ASSOCIATED FACTOR 4"/>
    <property type="match status" value="1"/>
</dbReference>
<dbReference type="InterPro" id="IPR018957">
    <property type="entry name" value="Znf_C3HC4_RING-type"/>
</dbReference>
<evidence type="ECO:0000256" key="5">
    <source>
        <dbReference type="SAM" id="MobiDB-lite"/>
    </source>
</evidence>
<sequence>MQPRVRGFTVIDFSSAFAWEYKVEAEGGFPTEIFEQEVPDVMLCPICREVMRKPVTLICGGSHKACETCSQKWVQEKKGQNVPCPFCNEIIPAPHFHRDPIFNSFIQQLPVRCSQVTEPSVGGGRRPARGAVRSFRWRKSQSTHRATDCPAEKVRCPDCGRPFRRAGMEDHRARCPHAILHCPISGCKVQVARCRLADHIASSAALHVTCLSKILAKEHALAAELQRSLDALQTTAELLQLAPSELFDHLRQLGPRTLEQAEPNWQCVEFVFELRARVPVRVVGLGLYVQIGKTGLVHSRPGSLDDLMVGEGWTRLGSTRLSHGGLWPVCFPEPVLLAAGQSVTFSCDGVIQHRGPATHGNADIDMMPGINWVRASGVRGTGVLAFAGKIFYALQ</sequence>
<name>A0ABQ8UYV4_9EUKA</name>
<dbReference type="Gene3D" id="3.30.40.10">
    <property type="entry name" value="Zinc/RING finger domain, C3HC4 (zinc finger)"/>
    <property type="match status" value="2"/>
</dbReference>
<protein>
    <recommendedName>
        <fullName evidence="10">RING-type domain-containing protein</fullName>
    </recommendedName>
</protein>
<feature type="zinc finger region" description="TRAF-type" evidence="4">
    <location>
        <begin position="143"/>
        <end position="191"/>
    </location>
</feature>
<dbReference type="EMBL" id="JAPMOS010000005">
    <property type="protein sequence ID" value="KAJ4461940.1"/>
    <property type="molecule type" value="Genomic_DNA"/>
</dbReference>
<dbReference type="PROSITE" id="PS50145">
    <property type="entry name" value="ZF_TRAF"/>
    <property type="match status" value="1"/>
</dbReference>
<dbReference type="SUPFAM" id="SSF49599">
    <property type="entry name" value="TRAF domain-like"/>
    <property type="match status" value="1"/>
</dbReference>
<keyword evidence="2 4" id="KW-0863">Zinc-finger</keyword>
<evidence type="ECO:0000256" key="3">
    <source>
        <dbReference type="ARBA" id="ARBA00022833"/>
    </source>
</evidence>
<feature type="region of interest" description="Disordered" evidence="5">
    <location>
        <begin position="117"/>
        <end position="137"/>
    </location>
</feature>
<evidence type="ECO:0000313" key="9">
    <source>
        <dbReference type="Proteomes" id="UP001141327"/>
    </source>
</evidence>
<gene>
    <name evidence="8" type="ORF">PAPYR_1640</name>
</gene>
<evidence type="ECO:0000259" key="6">
    <source>
        <dbReference type="PROSITE" id="PS50089"/>
    </source>
</evidence>
<evidence type="ECO:0000256" key="1">
    <source>
        <dbReference type="ARBA" id="ARBA00022723"/>
    </source>
</evidence>
<dbReference type="Proteomes" id="UP001141327">
    <property type="component" value="Unassembled WGS sequence"/>
</dbReference>
<dbReference type="InterPro" id="IPR001841">
    <property type="entry name" value="Znf_RING"/>
</dbReference>
<feature type="domain" description="RING-type" evidence="6">
    <location>
        <begin position="44"/>
        <end position="88"/>
    </location>
</feature>
<evidence type="ECO:0000256" key="2">
    <source>
        <dbReference type="ARBA" id="ARBA00022771"/>
    </source>
</evidence>
<keyword evidence="3 4" id="KW-0862">Zinc</keyword>
<dbReference type="PANTHER" id="PTHR10131">
    <property type="entry name" value="TNF RECEPTOR ASSOCIATED FACTOR"/>
    <property type="match status" value="1"/>
</dbReference>
<proteinExistence type="predicted"/>
<dbReference type="PROSITE" id="PS50089">
    <property type="entry name" value="ZF_RING_2"/>
    <property type="match status" value="1"/>
</dbReference>
<comment type="caution">
    <text evidence="8">The sequence shown here is derived from an EMBL/GenBank/DDBJ whole genome shotgun (WGS) entry which is preliminary data.</text>
</comment>
<dbReference type="InterPro" id="IPR001293">
    <property type="entry name" value="Znf_TRAF"/>
</dbReference>
<accession>A0ABQ8UYV4</accession>
<dbReference type="SUPFAM" id="SSF57850">
    <property type="entry name" value="RING/U-box"/>
    <property type="match status" value="1"/>
</dbReference>
<evidence type="ECO:0000256" key="4">
    <source>
        <dbReference type="PROSITE-ProRule" id="PRU00207"/>
    </source>
</evidence>
<dbReference type="Pfam" id="PF00097">
    <property type="entry name" value="zf-C3HC4"/>
    <property type="match status" value="1"/>
</dbReference>
<dbReference type="InterPro" id="IPR013083">
    <property type="entry name" value="Znf_RING/FYVE/PHD"/>
</dbReference>
<keyword evidence="9" id="KW-1185">Reference proteome</keyword>
<reference evidence="8" key="1">
    <citation type="journal article" date="2022" name="bioRxiv">
        <title>Genomics of Preaxostyla Flagellates Illuminates Evolutionary Transitions and the Path Towards Mitochondrial Loss.</title>
        <authorList>
            <person name="Novak L.V.F."/>
            <person name="Treitli S.C."/>
            <person name="Pyrih J."/>
            <person name="Halakuc P."/>
            <person name="Pipaliya S.V."/>
            <person name="Vacek V."/>
            <person name="Brzon O."/>
            <person name="Soukal P."/>
            <person name="Eme L."/>
            <person name="Dacks J.B."/>
            <person name="Karnkowska A."/>
            <person name="Elias M."/>
            <person name="Hampl V."/>
        </authorList>
    </citation>
    <scope>NUCLEOTIDE SEQUENCE</scope>
    <source>
        <strain evidence="8">RCP-MX</strain>
    </source>
</reference>
<evidence type="ECO:0000259" key="7">
    <source>
        <dbReference type="PROSITE" id="PS50145"/>
    </source>
</evidence>
<organism evidence="8 9">
    <name type="scientific">Paratrimastix pyriformis</name>
    <dbReference type="NCBI Taxonomy" id="342808"/>
    <lineage>
        <taxon>Eukaryota</taxon>
        <taxon>Metamonada</taxon>
        <taxon>Preaxostyla</taxon>
        <taxon>Paratrimastigidae</taxon>
        <taxon>Paratrimastix</taxon>
    </lineage>
</organism>
<keyword evidence="1 4" id="KW-0479">Metal-binding</keyword>
<evidence type="ECO:0008006" key="10">
    <source>
        <dbReference type="Google" id="ProtNLM"/>
    </source>
</evidence>
<feature type="domain" description="TRAF-type" evidence="7">
    <location>
        <begin position="143"/>
        <end position="191"/>
    </location>
</feature>